<keyword evidence="3" id="KW-1185">Reference proteome</keyword>
<feature type="region of interest" description="Disordered" evidence="1">
    <location>
        <begin position="127"/>
        <end position="147"/>
    </location>
</feature>
<gene>
    <name evidence="2" type="ORF">BDZ83DRAFT_725843</name>
</gene>
<feature type="compositionally biased region" description="Basic and acidic residues" evidence="1">
    <location>
        <begin position="127"/>
        <end position="141"/>
    </location>
</feature>
<dbReference type="EMBL" id="JAHMHS010000003">
    <property type="protein sequence ID" value="KAK1731330.1"/>
    <property type="molecule type" value="Genomic_DNA"/>
</dbReference>
<protein>
    <submittedName>
        <fullName evidence="2">Uncharacterized protein</fullName>
    </submittedName>
</protein>
<dbReference type="GeneID" id="85396642"/>
<proteinExistence type="predicted"/>
<evidence type="ECO:0000313" key="2">
    <source>
        <dbReference type="EMBL" id="KAK1731330.1"/>
    </source>
</evidence>
<reference evidence="2" key="1">
    <citation type="submission" date="2021-12" db="EMBL/GenBank/DDBJ databases">
        <title>Comparative genomics, transcriptomics and evolutionary studies reveal genomic signatures of adaptation to plant cell wall in hemibiotrophic fungi.</title>
        <authorList>
            <consortium name="DOE Joint Genome Institute"/>
            <person name="Baroncelli R."/>
            <person name="Diaz J.F."/>
            <person name="Benocci T."/>
            <person name="Peng M."/>
            <person name="Battaglia E."/>
            <person name="Haridas S."/>
            <person name="Andreopoulos W."/>
            <person name="Labutti K."/>
            <person name="Pangilinan J."/>
            <person name="Floch G.L."/>
            <person name="Makela M.R."/>
            <person name="Henrissat B."/>
            <person name="Grigoriev I.V."/>
            <person name="Crouch J.A."/>
            <person name="De Vries R.P."/>
            <person name="Sukno S.A."/>
            <person name="Thon M.R."/>
        </authorList>
    </citation>
    <scope>NUCLEOTIDE SEQUENCE</scope>
    <source>
        <strain evidence="2">CBS 112980</strain>
    </source>
</reference>
<organism evidence="2 3">
    <name type="scientific">Glomerella acutata</name>
    <name type="common">Colletotrichum acutatum</name>
    <dbReference type="NCBI Taxonomy" id="27357"/>
    <lineage>
        <taxon>Eukaryota</taxon>
        <taxon>Fungi</taxon>
        <taxon>Dikarya</taxon>
        <taxon>Ascomycota</taxon>
        <taxon>Pezizomycotina</taxon>
        <taxon>Sordariomycetes</taxon>
        <taxon>Hypocreomycetidae</taxon>
        <taxon>Glomerellales</taxon>
        <taxon>Glomerellaceae</taxon>
        <taxon>Colletotrichum</taxon>
        <taxon>Colletotrichum acutatum species complex</taxon>
    </lineage>
</organism>
<name>A0AAD8XPL0_GLOAC</name>
<comment type="caution">
    <text evidence="2">The sequence shown here is derived from an EMBL/GenBank/DDBJ whole genome shotgun (WGS) entry which is preliminary data.</text>
</comment>
<dbReference type="AlphaFoldDB" id="A0AAD8XPL0"/>
<accession>A0AAD8XPL0</accession>
<evidence type="ECO:0000256" key="1">
    <source>
        <dbReference type="SAM" id="MobiDB-lite"/>
    </source>
</evidence>
<evidence type="ECO:0000313" key="3">
    <source>
        <dbReference type="Proteomes" id="UP001244207"/>
    </source>
</evidence>
<sequence>MLYDRPYMKYTTSLNTMTVSSFLYNANIQGTPTPTLLGNHICKEEHFNLQARTDSINGNFTLMRTSMAHMSSFPVFLTPPPPPPPPSSGVKYRVPMRVSYSNQPTTLETTRDPICILIVLSTHGEKNEPFDQQRSKMESSVRSRKSNPSVLSSVSASLLGITAEYTPTLMACFELYKVPGYSSSSVNLD</sequence>
<dbReference type="Proteomes" id="UP001244207">
    <property type="component" value="Unassembled WGS sequence"/>
</dbReference>
<dbReference type="RefSeq" id="XP_060371385.1">
    <property type="nucleotide sequence ID" value="XM_060512744.1"/>
</dbReference>